<dbReference type="GO" id="GO:0004777">
    <property type="term" value="F:succinate-semialdehyde dehydrogenase (NAD+) activity"/>
    <property type="evidence" value="ECO:0007669"/>
    <property type="project" value="UniProtKB-EC"/>
</dbReference>
<dbReference type="InterPro" id="IPR047110">
    <property type="entry name" value="GABD/Sad-like"/>
</dbReference>
<keyword evidence="3 5" id="KW-0560">Oxidoreductase</keyword>
<dbReference type="InterPro" id="IPR016162">
    <property type="entry name" value="Ald_DH_N"/>
</dbReference>
<keyword evidence="6" id="KW-1185">Reference proteome</keyword>
<comment type="similarity">
    <text evidence="1">Belongs to the aldehyde dehydrogenase family.</text>
</comment>
<proteinExistence type="inferred from homology"/>
<reference evidence="5 6" key="1">
    <citation type="submission" date="2013-02" db="EMBL/GenBank/DDBJ databases">
        <authorList>
            <person name="Fiebig A."/>
            <person name="Goeker M."/>
            <person name="Klenk H.-P.P."/>
        </authorList>
    </citation>
    <scope>NUCLEOTIDE SEQUENCE [LARGE SCALE GENOMIC DNA]</scope>
    <source>
        <strain evidence="5 6">DSM 19309</strain>
    </source>
</reference>
<evidence type="ECO:0000259" key="4">
    <source>
        <dbReference type="Pfam" id="PF00171"/>
    </source>
</evidence>
<dbReference type="GO" id="GO:0004030">
    <property type="term" value="F:aldehyde dehydrogenase [NAD(P)+] activity"/>
    <property type="evidence" value="ECO:0007669"/>
    <property type="project" value="InterPro"/>
</dbReference>
<dbReference type="HOGENOM" id="CLU_005391_5_1_5"/>
<name>A0A017HQY7_9RHOB</name>
<evidence type="ECO:0000256" key="3">
    <source>
        <dbReference type="ARBA" id="ARBA00023002"/>
    </source>
</evidence>
<dbReference type="STRING" id="442562.Rumeso_01959"/>
<evidence type="ECO:0000313" key="6">
    <source>
        <dbReference type="Proteomes" id="UP000019666"/>
    </source>
</evidence>
<dbReference type="Pfam" id="PF00171">
    <property type="entry name" value="Aldedh"/>
    <property type="match status" value="1"/>
</dbReference>
<dbReference type="CDD" id="cd07100">
    <property type="entry name" value="ALDH_SSADH1_GabD1"/>
    <property type="match status" value="1"/>
</dbReference>
<dbReference type="PATRIC" id="fig|442562.3.peg.1935"/>
<dbReference type="Proteomes" id="UP000019666">
    <property type="component" value="Unassembled WGS sequence"/>
</dbReference>
<evidence type="ECO:0000256" key="1">
    <source>
        <dbReference type="ARBA" id="ARBA00009986"/>
    </source>
</evidence>
<dbReference type="InterPro" id="IPR015590">
    <property type="entry name" value="Aldehyde_DH_dom"/>
</dbReference>
<protein>
    <submittedName>
        <fullName evidence="5">Succinate-semialdehyde dehydrogenase [NAD], Succinate-semialdehyde dehydrogenase (NADP+)</fullName>
        <ecNumber evidence="5">1.2.1.16</ecNumber>
        <ecNumber evidence="5">1.2.1.24</ecNumber>
    </submittedName>
</protein>
<dbReference type="FunFam" id="3.40.605.10:FF:000012">
    <property type="entry name" value="NAD-dependent succinate-semialdehyde dehydrogenase"/>
    <property type="match status" value="1"/>
</dbReference>
<dbReference type="EC" id="1.2.1.24" evidence="5"/>
<dbReference type="Gene3D" id="3.40.309.10">
    <property type="entry name" value="Aldehyde Dehydrogenase, Chain A, domain 2"/>
    <property type="match status" value="1"/>
</dbReference>
<dbReference type="InterPro" id="IPR044148">
    <property type="entry name" value="ALDH_GabD1-like"/>
</dbReference>
<accession>A0A017HQY7</accession>
<feature type="domain" description="Aldehyde dehydrogenase" evidence="4">
    <location>
        <begin position="3"/>
        <end position="450"/>
    </location>
</feature>
<gene>
    <name evidence="5" type="ORF">Rumeso_01959</name>
</gene>
<comment type="caution">
    <text evidence="5">The sequence shown here is derived from an EMBL/GenBank/DDBJ whole genome shotgun (WGS) entry which is preliminary data.</text>
</comment>
<dbReference type="InterPro" id="IPR016161">
    <property type="entry name" value="Ald_DH/histidinol_DH"/>
</dbReference>
<dbReference type="RefSeq" id="WP_037278648.1">
    <property type="nucleotide sequence ID" value="NZ_KK088556.1"/>
</dbReference>
<dbReference type="EMBL" id="AOSK01000043">
    <property type="protein sequence ID" value="EYD76538.1"/>
    <property type="molecule type" value="Genomic_DNA"/>
</dbReference>
<dbReference type="Gene3D" id="3.40.605.10">
    <property type="entry name" value="Aldehyde Dehydrogenase, Chain A, domain 1"/>
    <property type="match status" value="1"/>
</dbReference>
<dbReference type="InterPro" id="IPR016163">
    <property type="entry name" value="Ald_DH_C"/>
</dbReference>
<organism evidence="5 6">
    <name type="scientific">Rubellimicrobium mesophilum DSM 19309</name>
    <dbReference type="NCBI Taxonomy" id="442562"/>
    <lineage>
        <taxon>Bacteria</taxon>
        <taxon>Pseudomonadati</taxon>
        <taxon>Pseudomonadota</taxon>
        <taxon>Alphaproteobacteria</taxon>
        <taxon>Rhodobacterales</taxon>
        <taxon>Roseobacteraceae</taxon>
        <taxon>Rubellimicrobium</taxon>
    </lineage>
</organism>
<dbReference type="PANTHER" id="PTHR43217">
    <property type="entry name" value="SUCCINATE SEMIALDEHYDE DEHYDROGENASE [NAD(P)+] SAD"/>
    <property type="match status" value="1"/>
</dbReference>
<sequence length="465" mass="49106">MIVSVNPATGAELARFQAHSSEQVNAALDAAVAAQRAWRGVPIAERVGLLTRMAGVLRAGKARYAALITAEMGKPIVEAEAEIEKCAGTCDFYAEAAPRFLADEVVESNATESAVVFDPLGVVLAIMPWNYPFWQFFRFAAPALAAGNGAILKHANNVPQCALAIEEVMREAGCPEGLVRTLLLDASEVAGIIADDRIAAVTLTGSTQVGSIVAAQAGRALKKQVLELGGSDPFIVLADADVAAAAEVAVKARYINVGQSCVNAKRFIVEEAVADRFAEAFKANVAKLRMGDPTERDTNIGPMARANLRDDLHAQVQRSVAAGAEVVIGGKPVDGPGFYYPATILDHVRPDHVAFCEETFGPVAAIIRVRDADEAIELANQTEFGLGAALWTTDLARARDLARRIDAGAVFINGMVASDARLPFGGIKKSGYGRELGSYGIKEFTNIKTVWIGPAKAPAPVKAAD</sequence>
<evidence type="ECO:0000313" key="5">
    <source>
        <dbReference type="EMBL" id="EYD76538.1"/>
    </source>
</evidence>
<dbReference type="SUPFAM" id="SSF53720">
    <property type="entry name" value="ALDH-like"/>
    <property type="match status" value="1"/>
</dbReference>
<dbReference type="AlphaFoldDB" id="A0A017HQY7"/>
<dbReference type="OrthoDB" id="9812625at2"/>
<keyword evidence="2" id="KW-0521">NADP</keyword>
<dbReference type="PANTHER" id="PTHR43217:SF1">
    <property type="entry name" value="SUCCINATE SEMIALDEHYDE DEHYDROGENASE [NAD(P)+] SAD"/>
    <property type="match status" value="1"/>
</dbReference>
<dbReference type="EC" id="1.2.1.16" evidence="5"/>
<evidence type="ECO:0000256" key="2">
    <source>
        <dbReference type="ARBA" id="ARBA00022857"/>
    </source>
</evidence>
<dbReference type="FunFam" id="3.40.309.10:FF:000010">
    <property type="entry name" value="Gamma-aminobutyraldehyde dehydrogenase"/>
    <property type="match status" value="1"/>
</dbReference>